<protein>
    <submittedName>
        <fullName evidence="1">Uncharacterized protein</fullName>
    </submittedName>
</protein>
<organism evidence="1 2">
    <name type="scientific">Oceanobacillus kimchii</name>
    <dbReference type="NCBI Taxonomy" id="746691"/>
    <lineage>
        <taxon>Bacteria</taxon>
        <taxon>Bacillati</taxon>
        <taxon>Bacillota</taxon>
        <taxon>Bacilli</taxon>
        <taxon>Bacillales</taxon>
        <taxon>Bacillaceae</taxon>
        <taxon>Oceanobacillus</taxon>
    </lineage>
</organism>
<name>A0ABQ5TJJ6_9BACI</name>
<accession>A0ABQ5TJJ6</accession>
<keyword evidence="2" id="KW-1185">Reference proteome</keyword>
<proteinExistence type="predicted"/>
<reference evidence="1 2" key="1">
    <citation type="submission" date="2023-02" db="EMBL/GenBank/DDBJ databases">
        <title>Oceanobacillus kimchii IFOP_LL358 isolated form Alexandrium catenella lab strain.</title>
        <authorList>
            <person name="Gajardo G."/>
            <person name="Ueki S."/>
            <person name="Maruyama F."/>
        </authorList>
    </citation>
    <scope>NUCLEOTIDE SEQUENCE [LARGE SCALE GENOMIC DNA]</scope>
    <source>
        <strain evidence="1 2">IFOP_LL358</strain>
    </source>
</reference>
<evidence type="ECO:0000313" key="1">
    <source>
        <dbReference type="EMBL" id="GLO66277.1"/>
    </source>
</evidence>
<evidence type="ECO:0000313" key="2">
    <source>
        <dbReference type="Proteomes" id="UP001275436"/>
    </source>
</evidence>
<comment type="caution">
    <text evidence="1">The sequence shown here is derived from an EMBL/GenBank/DDBJ whole genome shotgun (WGS) entry which is preliminary data.</text>
</comment>
<dbReference type="Proteomes" id="UP001275436">
    <property type="component" value="Unassembled WGS sequence"/>
</dbReference>
<sequence length="80" mass="9725">MINKDSYILQKVRDYIEICAEENEGITPLSVASIIDMFSADYDLCEQYHQEEMKSKLEHMKNRKEHRYSFRKYLSEKYYS</sequence>
<dbReference type="RefSeq" id="WP_317958151.1">
    <property type="nucleotide sequence ID" value="NZ_BSKO01000001.1"/>
</dbReference>
<dbReference type="EMBL" id="BSKO01000001">
    <property type="protein sequence ID" value="GLO66277.1"/>
    <property type="molecule type" value="Genomic_DNA"/>
</dbReference>
<gene>
    <name evidence="1" type="ORF">MACH08_20610</name>
</gene>